<dbReference type="EMBL" id="CM001219">
    <property type="protein sequence ID" value="AES68470.1"/>
    <property type="molecule type" value="Genomic_DNA"/>
</dbReference>
<reference evidence="2" key="3">
    <citation type="submission" date="2015-04" db="UniProtKB">
        <authorList>
            <consortium name="EnsemblPlants"/>
        </authorList>
    </citation>
    <scope>IDENTIFICATION</scope>
    <source>
        <strain evidence="2">cv. Jemalong A17</strain>
    </source>
</reference>
<proteinExistence type="predicted"/>
<name>G7IYH3_MEDTR</name>
<gene>
    <name evidence="1" type="ordered locus">MTR_3g008570</name>
</gene>
<evidence type="ECO:0000313" key="2">
    <source>
        <dbReference type="EnsemblPlants" id="AES68470"/>
    </source>
</evidence>
<dbReference type="HOGENOM" id="CLU_1930663_0_0_1"/>
<dbReference type="PaxDb" id="3880-AES68470"/>
<dbReference type="AlphaFoldDB" id="G7IYH3"/>
<organism evidence="1 3">
    <name type="scientific">Medicago truncatula</name>
    <name type="common">Barrel medic</name>
    <name type="synonym">Medicago tribuloides</name>
    <dbReference type="NCBI Taxonomy" id="3880"/>
    <lineage>
        <taxon>Eukaryota</taxon>
        <taxon>Viridiplantae</taxon>
        <taxon>Streptophyta</taxon>
        <taxon>Embryophyta</taxon>
        <taxon>Tracheophyta</taxon>
        <taxon>Spermatophyta</taxon>
        <taxon>Magnoliopsida</taxon>
        <taxon>eudicotyledons</taxon>
        <taxon>Gunneridae</taxon>
        <taxon>Pentapetalae</taxon>
        <taxon>rosids</taxon>
        <taxon>fabids</taxon>
        <taxon>Fabales</taxon>
        <taxon>Fabaceae</taxon>
        <taxon>Papilionoideae</taxon>
        <taxon>50 kb inversion clade</taxon>
        <taxon>NPAAA clade</taxon>
        <taxon>Hologalegina</taxon>
        <taxon>IRL clade</taxon>
        <taxon>Trifolieae</taxon>
        <taxon>Medicago</taxon>
    </lineage>
</organism>
<dbReference type="Proteomes" id="UP000002051">
    <property type="component" value="Chromosome 3"/>
</dbReference>
<evidence type="ECO:0000313" key="1">
    <source>
        <dbReference type="EMBL" id="AES68470.1"/>
    </source>
</evidence>
<dbReference type="EnsemblPlants" id="AES68470">
    <property type="protein sequence ID" value="AES68470"/>
    <property type="gene ID" value="MTR_3g008570"/>
</dbReference>
<reference evidence="1 3" key="1">
    <citation type="journal article" date="2011" name="Nature">
        <title>The Medicago genome provides insight into the evolution of rhizobial symbioses.</title>
        <authorList>
            <person name="Young N.D."/>
            <person name="Debelle F."/>
            <person name="Oldroyd G.E."/>
            <person name="Geurts R."/>
            <person name="Cannon S.B."/>
            <person name="Udvardi M.K."/>
            <person name="Benedito V.A."/>
            <person name="Mayer K.F."/>
            <person name="Gouzy J."/>
            <person name="Schoof H."/>
            <person name="Van de Peer Y."/>
            <person name="Proost S."/>
            <person name="Cook D.R."/>
            <person name="Meyers B.C."/>
            <person name="Spannagl M."/>
            <person name="Cheung F."/>
            <person name="De Mita S."/>
            <person name="Krishnakumar V."/>
            <person name="Gundlach H."/>
            <person name="Zhou S."/>
            <person name="Mudge J."/>
            <person name="Bharti A.K."/>
            <person name="Murray J.D."/>
            <person name="Naoumkina M.A."/>
            <person name="Rosen B."/>
            <person name="Silverstein K.A."/>
            <person name="Tang H."/>
            <person name="Rombauts S."/>
            <person name="Zhao P.X."/>
            <person name="Zhou P."/>
            <person name="Barbe V."/>
            <person name="Bardou P."/>
            <person name="Bechner M."/>
            <person name="Bellec A."/>
            <person name="Berger A."/>
            <person name="Berges H."/>
            <person name="Bidwell S."/>
            <person name="Bisseling T."/>
            <person name="Choisne N."/>
            <person name="Couloux A."/>
            <person name="Denny R."/>
            <person name="Deshpande S."/>
            <person name="Dai X."/>
            <person name="Doyle J.J."/>
            <person name="Dudez A.M."/>
            <person name="Farmer A.D."/>
            <person name="Fouteau S."/>
            <person name="Franken C."/>
            <person name="Gibelin C."/>
            <person name="Gish J."/>
            <person name="Goldstein S."/>
            <person name="Gonzalez A.J."/>
            <person name="Green P.J."/>
            <person name="Hallab A."/>
            <person name="Hartog M."/>
            <person name="Hua A."/>
            <person name="Humphray S.J."/>
            <person name="Jeong D.H."/>
            <person name="Jing Y."/>
            <person name="Jocker A."/>
            <person name="Kenton S.M."/>
            <person name="Kim D.J."/>
            <person name="Klee K."/>
            <person name="Lai H."/>
            <person name="Lang C."/>
            <person name="Lin S."/>
            <person name="Macmil S.L."/>
            <person name="Magdelenat G."/>
            <person name="Matthews L."/>
            <person name="McCorrison J."/>
            <person name="Monaghan E.L."/>
            <person name="Mun J.H."/>
            <person name="Najar F.Z."/>
            <person name="Nicholson C."/>
            <person name="Noirot C."/>
            <person name="O'Bleness M."/>
            <person name="Paule C.R."/>
            <person name="Poulain J."/>
            <person name="Prion F."/>
            <person name="Qin B."/>
            <person name="Qu C."/>
            <person name="Retzel E.F."/>
            <person name="Riddle C."/>
            <person name="Sallet E."/>
            <person name="Samain S."/>
            <person name="Samson N."/>
            <person name="Sanders I."/>
            <person name="Saurat O."/>
            <person name="Scarpelli C."/>
            <person name="Schiex T."/>
            <person name="Segurens B."/>
            <person name="Severin A.J."/>
            <person name="Sherrier D.J."/>
            <person name="Shi R."/>
            <person name="Sims S."/>
            <person name="Singer S.R."/>
            <person name="Sinharoy S."/>
            <person name="Sterck L."/>
            <person name="Viollet A."/>
            <person name="Wang B.B."/>
            <person name="Wang K."/>
            <person name="Wang M."/>
            <person name="Wang X."/>
            <person name="Warfsmann J."/>
            <person name="Weissenbach J."/>
            <person name="White D.D."/>
            <person name="White J.D."/>
            <person name="Wiley G.B."/>
            <person name="Wincker P."/>
            <person name="Xing Y."/>
            <person name="Yang L."/>
            <person name="Yao Z."/>
            <person name="Ying F."/>
            <person name="Zhai J."/>
            <person name="Zhou L."/>
            <person name="Zuber A."/>
            <person name="Denarie J."/>
            <person name="Dixon R.A."/>
            <person name="May G.D."/>
            <person name="Schwartz D.C."/>
            <person name="Rogers J."/>
            <person name="Quetier F."/>
            <person name="Town C.D."/>
            <person name="Roe B.A."/>
        </authorList>
    </citation>
    <scope>NUCLEOTIDE SEQUENCE [LARGE SCALE GENOMIC DNA]</scope>
    <source>
        <strain evidence="1">A17</strain>
        <strain evidence="2 3">cv. Jemalong A17</strain>
    </source>
</reference>
<reference evidence="1 3" key="2">
    <citation type="journal article" date="2014" name="BMC Genomics">
        <title>An improved genome release (version Mt4.0) for the model legume Medicago truncatula.</title>
        <authorList>
            <person name="Tang H."/>
            <person name="Krishnakumar V."/>
            <person name="Bidwell S."/>
            <person name="Rosen B."/>
            <person name="Chan A."/>
            <person name="Zhou S."/>
            <person name="Gentzbittel L."/>
            <person name="Childs K.L."/>
            <person name="Yandell M."/>
            <person name="Gundlach H."/>
            <person name="Mayer K.F."/>
            <person name="Schwartz D.C."/>
            <person name="Town C.D."/>
        </authorList>
    </citation>
    <scope>GENOME REANNOTATION</scope>
    <source>
        <strain evidence="2 3">cv. Jemalong A17</strain>
    </source>
</reference>
<sequence length="131" mass="15245">MNPLHQYRLCWFLRLNGESMVIQTNRSHGEFPNLKFKVNHDSKVIRTYMVSASCSRGKNFKTANVGSQPYSRYNQEGKMVNRQSEDLLRSAMYFVIDLLHEASISHCTTKLCDIYQFFAAMAFLSWFISTV</sequence>
<protein>
    <submittedName>
        <fullName evidence="1 2">Uncharacterized protein</fullName>
    </submittedName>
</protein>
<accession>G7IYH3</accession>
<keyword evidence="3" id="KW-1185">Reference proteome</keyword>
<evidence type="ECO:0000313" key="3">
    <source>
        <dbReference type="Proteomes" id="UP000002051"/>
    </source>
</evidence>